<evidence type="ECO:0000313" key="1">
    <source>
        <dbReference type="EMBL" id="MBW85218.1"/>
    </source>
</evidence>
<accession>A0A2P2IVI6</accession>
<name>A0A2P2IVI6_RHIMU</name>
<organism evidence="1">
    <name type="scientific">Rhizophora mucronata</name>
    <name type="common">Asiatic mangrove</name>
    <dbReference type="NCBI Taxonomy" id="61149"/>
    <lineage>
        <taxon>Eukaryota</taxon>
        <taxon>Viridiplantae</taxon>
        <taxon>Streptophyta</taxon>
        <taxon>Embryophyta</taxon>
        <taxon>Tracheophyta</taxon>
        <taxon>Spermatophyta</taxon>
        <taxon>Magnoliopsida</taxon>
        <taxon>eudicotyledons</taxon>
        <taxon>Gunneridae</taxon>
        <taxon>Pentapetalae</taxon>
        <taxon>rosids</taxon>
        <taxon>fabids</taxon>
        <taxon>Malpighiales</taxon>
        <taxon>Rhizophoraceae</taxon>
        <taxon>Rhizophora</taxon>
    </lineage>
</organism>
<reference evidence="1" key="1">
    <citation type="submission" date="2018-02" db="EMBL/GenBank/DDBJ databases">
        <title>Rhizophora mucronata_Transcriptome.</title>
        <authorList>
            <person name="Meera S.P."/>
            <person name="Sreeshan A."/>
            <person name="Augustine A."/>
        </authorList>
    </citation>
    <scope>NUCLEOTIDE SEQUENCE</scope>
    <source>
        <tissue evidence="1">Leaf</tissue>
    </source>
</reference>
<dbReference type="EMBL" id="GGEC01004735">
    <property type="protein sequence ID" value="MBW85218.1"/>
    <property type="molecule type" value="Transcribed_RNA"/>
</dbReference>
<proteinExistence type="predicted"/>
<dbReference type="AlphaFoldDB" id="A0A2P2IVI6"/>
<protein>
    <submittedName>
        <fullName evidence="1">Uncharacterized protein</fullName>
    </submittedName>
</protein>
<sequence length="19" mass="2053">MVQPISGSKFRSSDPSENS</sequence>